<evidence type="ECO:0000313" key="3">
    <source>
        <dbReference type="EMBL" id="CAB3980495.1"/>
    </source>
</evidence>
<evidence type="ECO:0000256" key="1">
    <source>
        <dbReference type="SAM" id="Coils"/>
    </source>
</evidence>
<proteinExistence type="predicted"/>
<comment type="caution">
    <text evidence="3">The sequence shown here is derived from an EMBL/GenBank/DDBJ whole genome shotgun (WGS) entry which is preliminary data.</text>
</comment>
<evidence type="ECO:0000313" key="4">
    <source>
        <dbReference type="Proteomes" id="UP001152795"/>
    </source>
</evidence>
<feature type="region of interest" description="Disordered" evidence="2">
    <location>
        <begin position="205"/>
        <end position="227"/>
    </location>
</feature>
<feature type="compositionally biased region" description="Basic and acidic residues" evidence="2">
    <location>
        <begin position="22"/>
        <end position="35"/>
    </location>
</feature>
<organism evidence="3 4">
    <name type="scientific">Paramuricea clavata</name>
    <name type="common">Red gorgonian</name>
    <name type="synonym">Violescent sea-whip</name>
    <dbReference type="NCBI Taxonomy" id="317549"/>
    <lineage>
        <taxon>Eukaryota</taxon>
        <taxon>Metazoa</taxon>
        <taxon>Cnidaria</taxon>
        <taxon>Anthozoa</taxon>
        <taxon>Octocorallia</taxon>
        <taxon>Malacalcyonacea</taxon>
        <taxon>Plexauridae</taxon>
        <taxon>Paramuricea</taxon>
    </lineage>
</organism>
<dbReference type="AlphaFoldDB" id="A0A6S7FL46"/>
<dbReference type="EMBL" id="CACRXK020000295">
    <property type="protein sequence ID" value="CAB3980495.1"/>
    <property type="molecule type" value="Genomic_DNA"/>
</dbReference>
<gene>
    <name evidence="3" type="ORF">PACLA_8A050252</name>
</gene>
<dbReference type="Proteomes" id="UP001152795">
    <property type="component" value="Unassembled WGS sequence"/>
</dbReference>
<name>A0A6S7FL46_PARCT</name>
<evidence type="ECO:0000256" key="2">
    <source>
        <dbReference type="SAM" id="MobiDB-lite"/>
    </source>
</evidence>
<keyword evidence="1" id="KW-0175">Coiled coil</keyword>
<protein>
    <submittedName>
        <fullName evidence="3">Uncharacterized protein</fullName>
    </submittedName>
</protein>
<keyword evidence="4" id="KW-1185">Reference proteome</keyword>
<feature type="coiled-coil region" evidence="1">
    <location>
        <begin position="156"/>
        <end position="183"/>
    </location>
</feature>
<accession>A0A6S7FL46</accession>
<sequence length="425" mass="47744">MSADDTEPAVNIIEPVESAEGSARDEELTVQDKLRDTRKKNERLRMTKTLAEQVYELKKRSGAHASESAVPNGAPGVVTSSDAARELALSGSAREHLLESQIEQLSIQDLSNIIASLMVLCEKQQEDMTTLKAQNNEISTVSRTRQTENDNLNTVNRTLKTDNENLRIDNKKLQDENEQLYQSGINLAFENISWFIENENLKEKPQGDEVYANDNENRSAEDGETSTQVEPPELVRFSIALNCPVSCGYSVVFFILYMMGFRLCIRRFIAEVQCALNNKFREAKLEVGKCSLSLTEFLKVGLIDEMFARSITDEYKIGDALREAKERIQGQLHPAAFMIEYEEGPDGRKPIGHCVAVMPDGKVIDVEEGKYWEANSESRISYIYVVNVKESEVIEWQHKCALQKCEAECTVCSECLLGSLDGSSK</sequence>
<feature type="region of interest" description="Disordered" evidence="2">
    <location>
        <begin position="1"/>
        <end position="40"/>
    </location>
</feature>
<reference evidence="3" key="1">
    <citation type="submission" date="2020-04" db="EMBL/GenBank/DDBJ databases">
        <authorList>
            <person name="Alioto T."/>
            <person name="Alioto T."/>
            <person name="Gomez Garrido J."/>
        </authorList>
    </citation>
    <scope>NUCLEOTIDE SEQUENCE</scope>
    <source>
        <strain evidence="3">A484AB</strain>
    </source>
</reference>